<evidence type="ECO:0000313" key="5">
    <source>
        <dbReference type="Proteomes" id="UP001219525"/>
    </source>
</evidence>
<reference evidence="4" key="1">
    <citation type="submission" date="2023-03" db="EMBL/GenBank/DDBJ databases">
        <title>Massive genome expansion in bonnet fungi (Mycena s.s.) driven by repeated elements and novel gene families across ecological guilds.</title>
        <authorList>
            <consortium name="Lawrence Berkeley National Laboratory"/>
            <person name="Harder C.B."/>
            <person name="Miyauchi S."/>
            <person name="Viragh M."/>
            <person name="Kuo A."/>
            <person name="Thoen E."/>
            <person name="Andreopoulos B."/>
            <person name="Lu D."/>
            <person name="Skrede I."/>
            <person name="Drula E."/>
            <person name="Henrissat B."/>
            <person name="Morin E."/>
            <person name="Kohler A."/>
            <person name="Barry K."/>
            <person name="LaButti K."/>
            <person name="Morin E."/>
            <person name="Salamov A."/>
            <person name="Lipzen A."/>
            <person name="Mereny Z."/>
            <person name="Hegedus B."/>
            <person name="Baldrian P."/>
            <person name="Stursova M."/>
            <person name="Weitz H."/>
            <person name="Taylor A."/>
            <person name="Grigoriev I.V."/>
            <person name="Nagy L.G."/>
            <person name="Martin F."/>
            <person name="Kauserud H."/>
        </authorList>
    </citation>
    <scope>NUCLEOTIDE SEQUENCE</scope>
    <source>
        <strain evidence="4">9144</strain>
    </source>
</reference>
<dbReference type="Proteomes" id="UP001219525">
    <property type="component" value="Unassembled WGS sequence"/>
</dbReference>
<organism evidence="4 5">
    <name type="scientific">Mycena pura</name>
    <dbReference type="NCBI Taxonomy" id="153505"/>
    <lineage>
        <taxon>Eukaryota</taxon>
        <taxon>Fungi</taxon>
        <taxon>Dikarya</taxon>
        <taxon>Basidiomycota</taxon>
        <taxon>Agaricomycotina</taxon>
        <taxon>Agaricomycetes</taxon>
        <taxon>Agaricomycetidae</taxon>
        <taxon>Agaricales</taxon>
        <taxon>Marasmiineae</taxon>
        <taxon>Mycenaceae</taxon>
        <taxon>Mycena</taxon>
    </lineage>
</organism>
<proteinExistence type="predicted"/>
<feature type="compositionally biased region" description="Pro residues" evidence="2">
    <location>
        <begin position="304"/>
        <end position="317"/>
    </location>
</feature>
<name>A0AAD6Y3F2_9AGAR</name>
<evidence type="ECO:0000313" key="4">
    <source>
        <dbReference type="EMBL" id="KAJ7199257.1"/>
    </source>
</evidence>
<feature type="compositionally biased region" description="Low complexity" evidence="2">
    <location>
        <begin position="330"/>
        <end position="344"/>
    </location>
</feature>
<evidence type="ECO:0000313" key="3">
    <source>
        <dbReference type="EMBL" id="KAJ7189955.1"/>
    </source>
</evidence>
<dbReference type="AlphaFoldDB" id="A0AAD6Y3F2"/>
<gene>
    <name evidence="4" type="ORF">GGX14DRAFT_573014</name>
    <name evidence="3" type="ORF">GGX14DRAFT_580256</name>
</gene>
<feature type="region of interest" description="Disordered" evidence="2">
    <location>
        <begin position="300"/>
        <end position="370"/>
    </location>
</feature>
<dbReference type="CDD" id="cd14686">
    <property type="entry name" value="bZIP"/>
    <property type="match status" value="1"/>
</dbReference>
<dbReference type="EMBL" id="JARJCW010000161">
    <property type="protein sequence ID" value="KAJ7189955.1"/>
    <property type="molecule type" value="Genomic_DNA"/>
</dbReference>
<dbReference type="EMBL" id="JARJCW010000069">
    <property type="protein sequence ID" value="KAJ7199257.1"/>
    <property type="molecule type" value="Genomic_DNA"/>
</dbReference>
<keyword evidence="1" id="KW-0175">Coiled coil</keyword>
<evidence type="ECO:0000256" key="2">
    <source>
        <dbReference type="SAM" id="MobiDB-lite"/>
    </source>
</evidence>
<evidence type="ECO:0000256" key="1">
    <source>
        <dbReference type="SAM" id="Coils"/>
    </source>
</evidence>
<protein>
    <submittedName>
        <fullName evidence="4">Uncharacterized protein</fullName>
    </submittedName>
</protein>
<accession>A0AAD6Y3F2</accession>
<sequence>MFDPVTLAADGLRPPSGVEEIAQIPASFPSLRLHPLGLYDLRRRLGLPSTFKTYLQRFLASDIAWLATGSSTDGQHRLEPDAFHSEFHSLRDALPIGDQGNAERKRLQSRMLKLLHDVATAMDRMYGSTTLLMNVSGTTVPGTPPRPEFLRASVSFPPAFTANNPDSQADIALIVQLFLERIGVPTVTAWRAKALALGWNLHTSNPRVPRPNAHSDTLVPAPEHGSASYTFFGRPAGVLNALVAAPVVVIPDDDEDDEAAQRRHRIEELEEQQQVLVAQVDSLELQVQDLKRLLLRVRQARTPATPPPSSRPEPLTPAPRGLATNRLQGPSPSRAPASRNSRLAGSDGAFSSPPPYTAPSGPLTPALRQPMPVLPRNHLEQLIATHGLAGKSSQITTVLAGFDQVHWYQELVRAGLTTLEADSFVNALVDQANGNI</sequence>
<feature type="coiled-coil region" evidence="1">
    <location>
        <begin position="266"/>
        <end position="300"/>
    </location>
</feature>
<keyword evidence="5" id="KW-1185">Reference proteome</keyword>
<comment type="caution">
    <text evidence="4">The sequence shown here is derived from an EMBL/GenBank/DDBJ whole genome shotgun (WGS) entry which is preliminary data.</text>
</comment>